<organism evidence="1 2">
    <name type="scientific">Myxococcus llanfairpwllgwyngyllgogerychwyrndrobwllllantysiliogogogochensis</name>
    <dbReference type="NCBI Taxonomy" id="2590453"/>
    <lineage>
        <taxon>Bacteria</taxon>
        <taxon>Pseudomonadati</taxon>
        <taxon>Myxococcota</taxon>
        <taxon>Myxococcia</taxon>
        <taxon>Myxococcales</taxon>
        <taxon>Cystobacterineae</taxon>
        <taxon>Myxococcaceae</taxon>
        <taxon>Myxococcus</taxon>
    </lineage>
</organism>
<evidence type="ECO:0008006" key="3">
    <source>
        <dbReference type="Google" id="ProtNLM"/>
    </source>
</evidence>
<gene>
    <name evidence="1" type="ORF">FJV41_30280</name>
</gene>
<dbReference type="EMBL" id="VIFM01000149">
    <property type="protein sequence ID" value="TQF12214.1"/>
    <property type="molecule type" value="Genomic_DNA"/>
</dbReference>
<proteinExistence type="predicted"/>
<accession>A0A540WUU9</accession>
<sequence length="170" mass="19332">MLDGLDCRAMAAITNIATQIRQHWLERHLNVQPVAMKELVDAWRSLPGVLPEEYEAFLRIAGLPTDEDAQGFRFWLPGELRATADVLRDAGYGCNATEASVIFVDYFQQSWWYALWVSGPWKGYVSLVLGTKSGNDPRFPLGSLEEFLLAYIKDDEEFLCRGMPKKGEER</sequence>
<dbReference type="RefSeq" id="WP_141646061.1">
    <property type="nucleotide sequence ID" value="NZ_VIFM01000149.1"/>
</dbReference>
<dbReference type="AlphaFoldDB" id="A0A540WUU9"/>
<keyword evidence="2" id="KW-1185">Reference proteome</keyword>
<reference evidence="1 2" key="1">
    <citation type="submission" date="2019-06" db="EMBL/GenBank/DDBJ databases">
        <authorList>
            <person name="Livingstone P."/>
            <person name="Whitworth D."/>
        </authorList>
    </citation>
    <scope>NUCLEOTIDE SEQUENCE [LARGE SCALE GENOMIC DNA]</scope>
    <source>
        <strain evidence="1 2">AM401</strain>
    </source>
</reference>
<name>A0A540WUU9_9BACT</name>
<comment type="caution">
    <text evidence="1">The sequence shown here is derived from an EMBL/GenBank/DDBJ whole genome shotgun (WGS) entry which is preliminary data.</text>
</comment>
<protein>
    <recommendedName>
        <fullName evidence="3">Knr4/Smi1-like domain-containing protein</fullName>
    </recommendedName>
</protein>
<dbReference type="OrthoDB" id="1494506at2"/>
<evidence type="ECO:0000313" key="2">
    <source>
        <dbReference type="Proteomes" id="UP000315369"/>
    </source>
</evidence>
<evidence type="ECO:0000313" key="1">
    <source>
        <dbReference type="EMBL" id="TQF12214.1"/>
    </source>
</evidence>
<dbReference type="Proteomes" id="UP000315369">
    <property type="component" value="Unassembled WGS sequence"/>
</dbReference>